<dbReference type="EMBL" id="QSHO01000013">
    <property type="protein sequence ID" value="RHC15188.1"/>
    <property type="molecule type" value="Genomic_DNA"/>
</dbReference>
<evidence type="ECO:0000313" key="6">
    <source>
        <dbReference type="Proteomes" id="UP000284051"/>
    </source>
</evidence>
<dbReference type="Proteomes" id="UP000478483">
    <property type="component" value="Unassembled WGS sequence"/>
</dbReference>
<protein>
    <submittedName>
        <fullName evidence="3">Uncharacterized protein</fullName>
    </submittedName>
</protein>
<dbReference type="EMBL" id="QRID01000009">
    <property type="protein sequence ID" value="RHG27902.1"/>
    <property type="molecule type" value="Genomic_DNA"/>
</dbReference>
<dbReference type="EMBL" id="WGGT01000014">
    <property type="protein sequence ID" value="MVQ46349.1"/>
    <property type="molecule type" value="Genomic_DNA"/>
</dbReference>
<gene>
    <name evidence="4" type="ORF">DW264_10465</name>
    <name evidence="3" type="ORF">DW856_14165</name>
    <name evidence="2" type="ORF">GCK47_11700</name>
    <name evidence="1" type="ORF">GMD50_17180</name>
</gene>
<comment type="caution">
    <text evidence="3">The sequence shown here is derived from an EMBL/GenBank/DDBJ whole genome shotgun (WGS) entry which is preliminary data.</text>
</comment>
<organism evidence="3 5">
    <name type="scientific">Roseburia intestinalis</name>
    <dbReference type="NCBI Taxonomy" id="166486"/>
    <lineage>
        <taxon>Bacteria</taxon>
        <taxon>Bacillati</taxon>
        <taxon>Bacillota</taxon>
        <taxon>Clostridia</taxon>
        <taxon>Lachnospirales</taxon>
        <taxon>Lachnospiraceae</taxon>
        <taxon>Roseburia</taxon>
    </lineage>
</organism>
<sequence>MGLGGMNISGIRIQAGFYDYNTIKNTQIQEESVPNVIDTAGEDTRVAEVTESERDNKPDHGATEYAKQYQPDAEYDLKGIASDITSLDVEKAISDMKKDQVLQQYQFFVGERMSQTGLLYIRPNENFSL</sequence>
<reference evidence="5 6" key="1">
    <citation type="submission" date="2018-08" db="EMBL/GenBank/DDBJ databases">
        <title>A genome reference for cultivated species of the human gut microbiota.</title>
        <authorList>
            <person name="Zou Y."/>
            <person name="Xue W."/>
            <person name="Luo G."/>
        </authorList>
    </citation>
    <scope>NUCLEOTIDE SEQUENCE [LARGE SCALE GENOMIC DNA]</scope>
    <source>
        <strain evidence="4 6">AM22-21LB</strain>
        <strain evidence="3 5">AM37-1AC</strain>
    </source>
</reference>
<evidence type="ECO:0000313" key="7">
    <source>
        <dbReference type="Proteomes" id="UP000478483"/>
    </source>
</evidence>
<evidence type="ECO:0000313" key="1">
    <source>
        <dbReference type="EMBL" id="MTR86733.1"/>
    </source>
</evidence>
<accession>A0A3R6HD15</accession>
<dbReference type="Proteomes" id="UP000479531">
    <property type="component" value="Unassembled WGS sequence"/>
</dbReference>
<dbReference type="Proteomes" id="UP000284051">
    <property type="component" value="Unassembled WGS sequence"/>
</dbReference>
<reference evidence="1 7" key="2">
    <citation type="journal article" date="2019" name="Nat. Med.">
        <title>A library of human gut bacterial isolates paired with longitudinal multiomics data enables mechanistic microbiome research.</title>
        <authorList>
            <person name="Poyet M."/>
            <person name="Groussin M."/>
            <person name="Gibbons S.M."/>
            <person name="Avila-Pacheco J."/>
            <person name="Jiang X."/>
            <person name="Kearney S.M."/>
            <person name="Perrotta A.R."/>
            <person name="Berdy B."/>
            <person name="Zhao S."/>
            <person name="Lieberman T.D."/>
            <person name="Swanson P.K."/>
            <person name="Smith M."/>
            <person name="Roesemann S."/>
            <person name="Alexander J.E."/>
            <person name="Rich S.A."/>
            <person name="Livny J."/>
            <person name="Vlamakis H."/>
            <person name="Clish C."/>
            <person name="Bullock K."/>
            <person name="Deik A."/>
            <person name="Scott J."/>
            <person name="Pierce K.A."/>
            <person name="Xavier R.J."/>
            <person name="Alm E.J."/>
        </authorList>
    </citation>
    <scope>NUCLEOTIDE SEQUENCE [LARGE SCALE GENOMIC DNA]</scope>
    <source>
        <strain evidence="1 7">BIOML-A1</strain>
    </source>
</reference>
<proteinExistence type="predicted"/>
<dbReference type="RefSeq" id="WP_006858654.1">
    <property type="nucleotide sequence ID" value="NZ_CP102289.1"/>
</dbReference>
<dbReference type="EMBL" id="WNAJ01000027">
    <property type="protein sequence ID" value="MTR86733.1"/>
    <property type="molecule type" value="Genomic_DNA"/>
</dbReference>
<evidence type="ECO:0000313" key="4">
    <source>
        <dbReference type="EMBL" id="RHG27902.1"/>
    </source>
</evidence>
<evidence type="ECO:0000313" key="2">
    <source>
        <dbReference type="EMBL" id="MVQ46349.1"/>
    </source>
</evidence>
<evidence type="ECO:0000313" key="5">
    <source>
        <dbReference type="Proteomes" id="UP000283513"/>
    </source>
</evidence>
<dbReference type="AlphaFoldDB" id="A0A3R6HD15"/>
<reference evidence="2 8" key="3">
    <citation type="submission" date="2019-10" db="EMBL/GenBank/DDBJ databases">
        <title>Roseburia spp. ameliorate alcoholic fatty liver via restoration of gut barrier function.</title>
        <authorList>
            <person name="Seo B."/>
            <person name="Ko G."/>
        </authorList>
    </citation>
    <scope>NUCLEOTIDE SEQUENCE [LARGE SCALE GENOMIC DNA]</scope>
    <source>
        <strain evidence="2 8">SNUG30017</strain>
    </source>
</reference>
<evidence type="ECO:0000313" key="8">
    <source>
        <dbReference type="Proteomes" id="UP000479531"/>
    </source>
</evidence>
<evidence type="ECO:0000313" key="3">
    <source>
        <dbReference type="EMBL" id="RHC15188.1"/>
    </source>
</evidence>
<name>A0A3R6HD15_9FIRM</name>
<dbReference type="Proteomes" id="UP000283513">
    <property type="component" value="Unassembled WGS sequence"/>
</dbReference>